<dbReference type="InterPro" id="IPR018099">
    <property type="entry name" value="Purine_phosphorylase-2_CS"/>
</dbReference>
<dbReference type="AlphaFoldDB" id="X1PUS9"/>
<dbReference type="SUPFAM" id="SSF53167">
    <property type="entry name" value="Purine and uridine phosphorylases"/>
    <property type="match status" value="1"/>
</dbReference>
<evidence type="ECO:0000256" key="2">
    <source>
        <dbReference type="ARBA" id="ARBA00022676"/>
    </source>
</evidence>
<keyword evidence="2" id="KW-0328">Glycosyltransferase</keyword>
<dbReference type="PROSITE" id="PS01240">
    <property type="entry name" value="PNP_MTAP_2"/>
    <property type="match status" value="1"/>
</dbReference>
<evidence type="ECO:0000256" key="3">
    <source>
        <dbReference type="ARBA" id="ARBA00022679"/>
    </source>
</evidence>
<dbReference type="EMBL" id="BARV01031164">
    <property type="protein sequence ID" value="GAI34634.1"/>
    <property type="molecule type" value="Genomic_DNA"/>
</dbReference>
<keyword evidence="4" id="KW-0660">Purine salvage</keyword>
<feature type="non-terminal residue" evidence="6">
    <location>
        <position position="254"/>
    </location>
</feature>
<dbReference type="FunFam" id="3.40.50.1580:FF:000012">
    <property type="entry name" value="Probable 6-oxopurine nucleoside phosphorylase"/>
    <property type="match status" value="1"/>
</dbReference>
<dbReference type="NCBIfam" id="TIGR01694">
    <property type="entry name" value="MTAP"/>
    <property type="match status" value="1"/>
</dbReference>
<dbReference type="PANTHER" id="PTHR42679:SF2">
    <property type="entry name" value="S-METHYL-5'-THIOADENOSINE PHOSPHORYLASE"/>
    <property type="match status" value="1"/>
</dbReference>
<dbReference type="InterPro" id="IPR010044">
    <property type="entry name" value="MTAP"/>
</dbReference>
<dbReference type="GO" id="GO:0017061">
    <property type="term" value="F:S-methyl-5-thioadenosine phosphorylase activity"/>
    <property type="evidence" value="ECO:0007669"/>
    <property type="project" value="InterPro"/>
</dbReference>
<reference evidence="6" key="1">
    <citation type="journal article" date="2014" name="Front. Microbiol.">
        <title>High frequency of phylogenetically diverse reductive dehalogenase-homologous genes in deep subseafloor sedimentary metagenomes.</title>
        <authorList>
            <person name="Kawai M."/>
            <person name="Futagami T."/>
            <person name="Toyoda A."/>
            <person name="Takaki Y."/>
            <person name="Nishi S."/>
            <person name="Hori S."/>
            <person name="Arai W."/>
            <person name="Tsubouchi T."/>
            <person name="Morono Y."/>
            <person name="Uchiyama I."/>
            <person name="Ito T."/>
            <person name="Fujiyama A."/>
            <person name="Inagaki F."/>
            <person name="Takami H."/>
        </authorList>
    </citation>
    <scope>NUCLEOTIDE SEQUENCE</scope>
    <source>
        <strain evidence="6">Expedition CK06-06</strain>
    </source>
</reference>
<proteinExistence type="inferred from homology"/>
<feature type="domain" description="Nucleoside phosphorylase" evidence="5">
    <location>
        <begin position="7"/>
        <end position="225"/>
    </location>
</feature>
<dbReference type="GO" id="GO:0006166">
    <property type="term" value="P:purine ribonucleoside salvage"/>
    <property type="evidence" value="ECO:0007669"/>
    <property type="project" value="UniProtKB-KW"/>
</dbReference>
<evidence type="ECO:0000313" key="6">
    <source>
        <dbReference type="EMBL" id="GAI34634.1"/>
    </source>
</evidence>
<dbReference type="Gene3D" id="3.40.50.1580">
    <property type="entry name" value="Nucleoside phosphorylase domain"/>
    <property type="match status" value="1"/>
</dbReference>
<feature type="non-terminal residue" evidence="6">
    <location>
        <position position="1"/>
    </location>
</feature>
<accession>X1PUS9</accession>
<keyword evidence="3" id="KW-0808">Transferase</keyword>
<evidence type="ECO:0000256" key="1">
    <source>
        <dbReference type="ARBA" id="ARBA00006751"/>
    </source>
</evidence>
<dbReference type="GO" id="GO:0019509">
    <property type="term" value="P:L-methionine salvage from methylthioadenosine"/>
    <property type="evidence" value="ECO:0007669"/>
    <property type="project" value="TreeGrafter"/>
</dbReference>
<name>X1PUS9_9ZZZZ</name>
<dbReference type="InterPro" id="IPR000845">
    <property type="entry name" value="Nucleoside_phosphorylase_d"/>
</dbReference>
<evidence type="ECO:0000259" key="5">
    <source>
        <dbReference type="Pfam" id="PF01048"/>
    </source>
</evidence>
<dbReference type="InterPro" id="IPR035994">
    <property type="entry name" value="Nucleoside_phosphorylase_sf"/>
</dbReference>
<gene>
    <name evidence="6" type="ORF">S06H3_49363</name>
</gene>
<sequence>DVEEVKVKTPFGDPSDAIVLGTLEGTRVAFLPRHGRGHRILPTELPARANIWALKSLGVEWIISVSAVGSLKEDVQPLDIVIPDQIIDRTKGRVNTFFGEGIVVHCTFADPFCPVLSQLLYQAAYYHVGTHVPRVHSGGTYLAMEGPFFSTRAESNLYRSWGASIIGMTALPEAKLAREAEICYATIACVTDYDCWHEVHESVTIDMVISNLMRTVDAAKEVIKKASAQLPQHRECGCATALKDAIITSRELIP</sequence>
<protein>
    <recommendedName>
        <fullName evidence="5">Nucleoside phosphorylase domain-containing protein</fullName>
    </recommendedName>
</protein>
<dbReference type="HAMAP" id="MF_01963">
    <property type="entry name" value="MTAP"/>
    <property type="match status" value="1"/>
</dbReference>
<dbReference type="PANTHER" id="PTHR42679">
    <property type="entry name" value="S-METHYL-5'-THIOADENOSINE PHOSPHORYLASE"/>
    <property type="match status" value="1"/>
</dbReference>
<dbReference type="GO" id="GO:0005829">
    <property type="term" value="C:cytosol"/>
    <property type="evidence" value="ECO:0007669"/>
    <property type="project" value="TreeGrafter"/>
</dbReference>
<organism evidence="6">
    <name type="scientific">marine sediment metagenome</name>
    <dbReference type="NCBI Taxonomy" id="412755"/>
    <lineage>
        <taxon>unclassified sequences</taxon>
        <taxon>metagenomes</taxon>
        <taxon>ecological metagenomes</taxon>
    </lineage>
</organism>
<dbReference type="CDD" id="cd09010">
    <property type="entry name" value="MTAP_SsMTAPII_like_MTIP"/>
    <property type="match status" value="1"/>
</dbReference>
<dbReference type="Pfam" id="PF01048">
    <property type="entry name" value="PNP_UDP_1"/>
    <property type="match status" value="1"/>
</dbReference>
<evidence type="ECO:0000256" key="4">
    <source>
        <dbReference type="ARBA" id="ARBA00022726"/>
    </source>
</evidence>
<comment type="similarity">
    <text evidence="1">Belongs to the PNP/MTAP phosphorylase family.</text>
</comment>
<comment type="caution">
    <text evidence="6">The sequence shown here is derived from an EMBL/GenBank/DDBJ whole genome shotgun (WGS) entry which is preliminary data.</text>
</comment>